<dbReference type="PANTHER" id="PTHR30175">
    <property type="entry name" value="PHOSPHOTRANSFERASE SYSTEM TRANSPORT PROTEIN"/>
    <property type="match status" value="1"/>
</dbReference>
<dbReference type="GO" id="GO:0008982">
    <property type="term" value="F:protein-N(PI)-phosphohistidine-sugar phosphotransferase activity"/>
    <property type="evidence" value="ECO:0007669"/>
    <property type="project" value="InterPro"/>
</dbReference>
<protein>
    <submittedName>
        <fullName evidence="11">PTS system beta-glucoside-specific EIIBCA component</fullName>
    </submittedName>
</protein>
<evidence type="ECO:0000256" key="10">
    <source>
        <dbReference type="ARBA" id="ARBA00023136"/>
    </source>
</evidence>
<dbReference type="InterPro" id="IPR011055">
    <property type="entry name" value="Dup_hybrid_motif"/>
</dbReference>
<keyword evidence="3" id="KW-1003">Cell membrane</keyword>
<evidence type="ECO:0000256" key="1">
    <source>
        <dbReference type="ARBA" id="ARBA00004651"/>
    </source>
</evidence>
<organism evidence="11">
    <name type="scientific">Clostridium butyricum</name>
    <dbReference type="NCBI Taxonomy" id="1492"/>
    <lineage>
        <taxon>Bacteria</taxon>
        <taxon>Bacillati</taxon>
        <taxon>Bacillota</taxon>
        <taxon>Clostridia</taxon>
        <taxon>Eubacteriales</taxon>
        <taxon>Clostridiaceae</taxon>
        <taxon>Clostridium</taxon>
    </lineage>
</organism>
<dbReference type="InterPro" id="IPR003352">
    <property type="entry name" value="PTS_EIIC"/>
</dbReference>
<keyword evidence="4" id="KW-0762">Sugar transport</keyword>
<dbReference type="InterPro" id="IPR050558">
    <property type="entry name" value="PTS_Sugar-Specific_Components"/>
</dbReference>
<dbReference type="InterPro" id="IPR018113">
    <property type="entry name" value="PTrfase_EIIB_Cys"/>
</dbReference>
<dbReference type="SUPFAM" id="SSF51261">
    <property type="entry name" value="Duplicated hybrid motif"/>
    <property type="match status" value="1"/>
</dbReference>
<dbReference type="PANTHER" id="PTHR30175:SF1">
    <property type="entry name" value="PTS SYSTEM ARBUTIN-, CELLOBIOSE-, AND SALICIN-SPECIFIC EIIBC COMPONENT-RELATED"/>
    <property type="match status" value="1"/>
</dbReference>
<dbReference type="GO" id="GO:0009401">
    <property type="term" value="P:phosphoenolpyruvate-dependent sugar phosphotransferase system"/>
    <property type="evidence" value="ECO:0007669"/>
    <property type="project" value="UniProtKB-KW"/>
</dbReference>
<dbReference type="SUPFAM" id="SSF55604">
    <property type="entry name" value="Glucose permease domain IIB"/>
    <property type="match status" value="1"/>
</dbReference>
<keyword evidence="2" id="KW-0813">Transport</keyword>
<keyword evidence="10" id="KW-0472">Membrane</keyword>
<dbReference type="GO" id="GO:0016301">
    <property type="term" value="F:kinase activity"/>
    <property type="evidence" value="ECO:0007669"/>
    <property type="project" value="UniProtKB-KW"/>
</dbReference>
<dbReference type="RefSeq" id="WP_156737094.1">
    <property type="nucleotide sequence ID" value="NZ_CACRTU010000026.1"/>
</dbReference>
<evidence type="ECO:0000256" key="7">
    <source>
        <dbReference type="ARBA" id="ARBA00022692"/>
    </source>
</evidence>
<dbReference type="FunFam" id="3.30.1360.60:FF:000001">
    <property type="entry name" value="PTS system glucose-specific IIBC component PtsG"/>
    <property type="match status" value="1"/>
</dbReference>
<keyword evidence="9" id="KW-1133">Transmembrane helix</keyword>
<evidence type="ECO:0000256" key="6">
    <source>
        <dbReference type="ARBA" id="ARBA00022683"/>
    </source>
</evidence>
<evidence type="ECO:0000256" key="4">
    <source>
        <dbReference type="ARBA" id="ARBA00022597"/>
    </source>
</evidence>
<gene>
    <name evidence="11" type="primary">bglF_2</name>
    <name evidence="11" type="ORF">CBLFYP62_02764</name>
</gene>
<dbReference type="InterPro" id="IPR036878">
    <property type="entry name" value="Glu_permease_IIB"/>
</dbReference>
<keyword evidence="8" id="KW-0418">Kinase</keyword>
<dbReference type="Gene3D" id="2.70.70.10">
    <property type="entry name" value="Glucose Permease (Domain IIA)"/>
    <property type="match status" value="1"/>
</dbReference>
<dbReference type="GO" id="GO:0090589">
    <property type="term" value="F:protein-phosphocysteine-trehalose phosphotransferase system transporter activity"/>
    <property type="evidence" value="ECO:0007669"/>
    <property type="project" value="TreeGrafter"/>
</dbReference>
<evidence type="ECO:0000313" key="11">
    <source>
        <dbReference type="EMBL" id="VYU56173.1"/>
    </source>
</evidence>
<dbReference type="InterPro" id="IPR001996">
    <property type="entry name" value="PTS_IIB_1"/>
</dbReference>
<dbReference type="PROSITE" id="PS51098">
    <property type="entry name" value="PTS_EIIB_TYPE_1"/>
    <property type="match status" value="1"/>
</dbReference>
<keyword evidence="7" id="KW-0812">Transmembrane</keyword>
<dbReference type="PROSITE" id="PS01035">
    <property type="entry name" value="PTS_EIIB_TYPE_1_CYS"/>
    <property type="match status" value="1"/>
</dbReference>
<dbReference type="PROSITE" id="PS51093">
    <property type="entry name" value="PTS_EIIA_TYPE_1"/>
    <property type="match status" value="1"/>
</dbReference>
<comment type="subcellular location">
    <subcellularLocation>
        <location evidence="1">Cell membrane</location>
        <topology evidence="1">Multi-pass membrane protein</topology>
    </subcellularLocation>
</comment>
<dbReference type="EMBL" id="CACRTU010000026">
    <property type="protein sequence ID" value="VYU56173.1"/>
    <property type="molecule type" value="Genomic_DNA"/>
</dbReference>
<dbReference type="NCBIfam" id="TIGR00830">
    <property type="entry name" value="PTBA"/>
    <property type="match status" value="1"/>
</dbReference>
<name>A0A6N3FXS7_CLOBU</name>
<dbReference type="InterPro" id="IPR013013">
    <property type="entry name" value="PTS_EIIC_1"/>
</dbReference>
<proteinExistence type="predicted"/>
<sequence length="627" mass="67605">MDYKKVAEKILERVGGKNNVQGLVHCMTRLRFKLKDESIVDDELVKKTKGVMGIMKKGGQYQIIIGNEVGAVYKEICQLGDFQSDSTPKNEKQKENQGIVSSILDTISGIMSPVIPAIIGAAMIKVLLTVLPMIGILSESSETYKLLAAIGDGAFFFMPVLIAMSAAKKFNTNSYYAVSIALIILHPNFISLLNDAKEAGTTVAFLGFIPVTYASYSYSVIPIILSVWALSYIEVFVDKITPNITKNFLKPMLVVLITAPIVMVAIGPLGTIFGNVLSSIVYFIHDKLGFISVGLVAAVFPFIVMTGMHHTFTPIKLGMIATTGFEGFICIAEFCSNMAQGAAALAVSIKSKNKDIKQTSGSSAFSALVAGITEPALYGTTLRLKRPMIGACIGAGLGGLVGGFFNLKCYGIATPAIVTLPQYIEKGNPKSIIYALITLLVTIVGSFIATYLIGFEDPIEEDDEDEDLNIKISEPLNTGIKISSPLEGELVELSKVNDATFASGVMGKGAAIIPSKGQLVAPFDGTIEAFFNTHHAMGLKSEDGVEVLIHVGIDTVELGGKYFTPKKKQGDTIKANEVILEFDIEAIKNEGYDVITPIIITNSDNYMDIILENERKIIKNENIMTVI</sequence>
<dbReference type="NCBIfam" id="TIGR01995">
    <property type="entry name" value="PTS-II-ABC-beta"/>
    <property type="match status" value="1"/>
</dbReference>
<dbReference type="PROSITE" id="PS51103">
    <property type="entry name" value="PTS_EIIC_TYPE_1"/>
    <property type="match status" value="1"/>
</dbReference>
<evidence type="ECO:0000256" key="3">
    <source>
        <dbReference type="ARBA" id="ARBA00022475"/>
    </source>
</evidence>
<keyword evidence="5" id="KW-0808">Transferase</keyword>
<dbReference type="Gene3D" id="3.30.1360.60">
    <property type="entry name" value="Glucose permease domain IIB"/>
    <property type="match status" value="1"/>
</dbReference>
<dbReference type="GO" id="GO:0005886">
    <property type="term" value="C:plasma membrane"/>
    <property type="evidence" value="ECO:0007669"/>
    <property type="project" value="UniProtKB-SubCell"/>
</dbReference>
<dbReference type="AlphaFoldDB" id="A0A6N3FXS7"/>
<dbReference type="InterPro" id="IPR001127">
    <property type="entry name" value="PTS_EIIA_1_perm"/>
</dbReference>
<reference evidence="11" key="1">
    <citation type="submission" date="2019-11" db="EMBL/GenBank/DDBJ databases">
        <authorList>
            <person name="Feng L."/>
        </authorList>
    </citation>
    <scope>NUCLEOTIDE SEQUENCE</scope>
    <source>
        <strain evidence="11">CButyricumLFYP62</strain>
    </source>
</reference>
<evidence type="ECO:0000256" key="9">
    <source>
        <dbReference type="ARBA" id="ARBA00022989"/>
    </source>
</evidence>
<dbReference type="Pfam" id="PF00367">
    <property type="entry name" value="PTS_EIIB"/>
    <property type="match status" value="1"/>
</dbReference>
<dbReference type="Pfam" id="PF02378">
    <property type="entry name" value="PTS_EIIC"/>
    <property type="match status" value="1"/>
</dbReference>
<evidence type="ECO:0000256" key="8">
    <source>
        <dbReference type="ARBA" id="ARBA00022777"/>
    </source>
</evidence>
<dbReference type="PROSITE" id="PS00371">
    <property type="entry name" value="PTS_EIIA_TYPE_1_HIS"/>
    <property type="match status" value="1"/>
</dbReference>
<evidence type="ECO:0000256" key="2">
    <source>
        <dbReference type="ARBA" id="ARBA00022448"/>
    </source>
</evidence>
<dbReference type="Pfam" id="PF00358">
    <property type="entry name" value="PTS_EIIA_1"/>
    <property type="match status" value="1"/>
</dbReference>
<keyword evidence="6" id="KW-0598">Phosphotransferase system</keyword>
<dbReference type="GO" id="GO:0015771">
    <property type="term" value="P:trehalose transport"/>
    <property type="evidence" value="ECO:0007669"/>
    <property type="project" value="TreeGrafter"/>
</dbReference>
<dbReference type="InterPro" id="IPR011297">
    <property type="entry name" value="PTS_IIABC_b_glu"/>
</dbReference>
<dbReference type="FunFam" id="2.70.70.10:FF:000001">
    <property type="entry name" value="PTS system glucose-specific IIA component"/>
    <property type="match status" value="1"/>
</dbReference>
<evidence type="ECO:0000256" key="5">
    <source>
        <dbReference type="ARBA" id="ARBA00022679"/>
    </source>
</evidence>
<dbReference type="CDD" id="cd00212">
    <property type="entry name" value="PTS_IIB_glc"/>
    <property type="match status" value="1"/>
</dbReference>
<accession>A0A6N3FXS7</accession>